<dbReference type="Gene3D" id="2.30.30.60">
    <property type="match status" value="1"/>
</dbReference>
<dbReference type="GO" id="GO:0016020">
    <property type="term" value="C:membrane"/>
    <property type="evidence" value="ECO:0007669"/>
    <property type="project" value="UniProtKB-SubCell"/>
</dbReference>
<feature type="region of interest" description="Disordered" evidence="6">
    <location>
        <begin position="685"/>
        <end position="750"/>
    </location>
</feature>
<evidence type="ECO:0000256" key="6">
    <source>
        <dbReference type="SAM" id="MobiDB-lite"/>
    </source>
</evidence>
<keyword evidence="5" id="KW-0175">Coiled coil</keyword>
<dbReference type="GO" id="GO:0005509">
    <property type="term" value="F:calcium ion binding"/>
    <property type="evidence" value="ECO:0007669"/>
    <property type="project" value="InterPro"/>
</dbReference>
<dbReference type="PANTHER" id="PTHR31323">
    <property type="entry name" value="MECHANOSENSITIVE ION CHANNEL PROTEIN MSY2"/>
    <property type="match status" value="1"/>
</dbReference>
<dbReference type="InterPro" id="IPR002048">
    <property type="entry name" value="EF_hand_dom"/>
</dbReference>
<dbReference type="InterPro" id="IPR018247">
    <property type="entry name" value="EF_Hand_1_Ca_BS"/>
</dbReference>
<evidence type="ECO:0000256" key="7">
    <source>
        <dbReference type="SAM" id="Phobius"/>
    </source>
</evidence>
<dbReference type="GO" id="GO:0006874">
    <property type="term" value="P:intracellular calcium ion homeostasis"/>
    <property type="evidence" value="ECO:0007669"/>
    <property type="project" value="TreeGrafter"/>
</dbReference>
<dbReference type="PANTHER" id="PTHR31323:SF1">
    <property type="entry name" value="MECHANOSENSITIVE ION CHANNEL PROTEIN"/>
    <property type="match status" value="1"/>
</dbReference>
<dbReference type="SUPFAM" id="SSF50182">
    <property type="entry name" value="Sm-like ribonucleoproteins"/>
    <property type="match status" value="1"/>
</dbReference>
<dbReference type="InterPro" id="IPR013083">
    <property type="entry name" value="Znf_RING/FYVE/PHD"/>
</dbReference>
<name>A0A2P6TJX5_CHLSO</name>
<gene>
    <name evidence="9" type="ORF">C2E21_6546</name>
</gene>
<evidence type="ECO:0000256" key="5">
    <source>
        <dbReference type="SAM" id="Coils"/>
    </source>
</evidence>
<evidence type="ECO:0000256" key="4">
    <source>
        <dbReference type="ARBA" id="ARBA00023136"/>
    </source>
</evidence>
<feature type="region of interest" description="Disordered" evidence="6">
    <location>
        <begin position="87"/>
        <end position="134"/>
    </location>
</feature>
<dbReference type="GO" id="GO:0005262">
    <property type="term" value="F:calcium channel activity"/>
    <property type="evidence" value="ECO:0007669"/>
    <property type="project" value="TreeGrafter"/>
</dbReference>
<accession>A0A2P6TJX5</accession>
<feature type="compositionally biased region" description="Polar residues" evidence="6">
    <location>
        <begin position="96"/>
        <end position="117"/>
    </location>
</feature>
<feature type="transmembrane region" description="Helical" evidence="7">
    <location>
        <begin position="937"/>
        <end position="956"/>
    </location>
</feature>
<feature type="transmembrane region" description="Helical" evidence="7">
    <location>
        <begin position="364"/>
        <end position="396"/>
    </location>
</feature>
<feature type="compositionally biased region" description="Low complexity" evidence="6">
    <location>
        <begin position="723"/>
        <end position="736"/>
    </location>
</feature>
<feature type="region of interest" description="Disordered" evidence="6">
    <location>
        <begin position="245"/>
        <end position="273"/>
    </location>
</feature>
<keyword evidence="10" id="KW-1185">Reference proteome</keyword>
<sequence length="1165" mass="122898">MRDPVVAADGCTYERAAIAAWIARQQAGGQEQQADDERRSSVGSMCSAGSVGYWTATSGGGSSAAGSVYGGSARFSTASLDAALRRGGLGSAAGSPTASPHSGSPPQLSPTKRSNLGPQAPFAAASPTLPPAGSPAAAAAAAVVSAVLEATAAPPAAAYGFGYQRDPSAAAELAAAGAAAAAAAQQQLNAAEQQRRAAVAEAEARQAEEELAEVRSSLRHGYRQQLGSEGEGLIGVPEDAAAEAAAAAAEADGEKGEGPSRTTTEDSDELTLDDLSDLEGGTAKPWYKRWGFWLSALSFAASLAFFVAGIVMVVVSPDTRLARFSVWRWCFFLGCWPPIYWGTRLLMWGLTKFAECRLFTARTAVYFLVGVQGTRGAFLAVMRSSLVLATFAALFQSQPDKDGRVQDAFLVIIKVLGCVALCTLANLITKVIMKLMSTHFHKEAHFQRMQEALRKEYFLSVLCQPRTPRHSVAGGEALHRGRSFARRLLGSQIFSKSVAAMHTFPSMVKSFTAGHHLRQLGVEGQPSAQDSGVLLGEGSQLSDAELAAGTAGGYLDHAPSKSHGSASQALTSVSVVVNAGVEPSSRSAPNLLPPALRPEHTISFDARNGSTAAEAVQQLRQPSRLARMGHASKDAAAEAAVAWSASAGTSVCGRAGSGSPTRLQPQLSPQAAAIAAAAAAAAQPGLRPSLSSRHASFNMDPNAPPSFTFAQPAQAPAKQRSMASVQSGRSGRSGQPSGRGSGGVGASGKQAAPAIEELVDLNQAPQRRARRSTVIQMPPEELEKMHHIEKHIRKNQLKLTLVDQIGSLNKAGKGGGGGGASTINEQEARRVAYFMFHNIRASRKRHWIQQSDLEDFLPPKQAEEAFRYIDIDGNGRISAGEVRDSVLKIYQERAFLACTLRDTKSVIGKLERLLGAIIHVLFGFFYLYIFGVDVTKAWLTFSSVILAFTFIFGNSIRTVFECVVWLFSVHPYDVGDTLVIGGENHRVAEIALLNTTLVRADGARIYRPNSRLNNESLFNLSRSTNKAESIKLSLDLSTPLEVVEMLRGAVDAHVKANSAEFTGSSSVHVRALGDPMKLAISVWYEFCHNGVDGGRISRARTGLYIVIASALSAAGVQFTLPPFSAGTASEAEAIEEAKMAAALEAVDLAAGAGLPPINVTGLRLS</sequence>
<feature type="transmembrane region" description="Helical" evidence="7">
    <location>
        <begin position="913"/>
        <end position="931"/>
    </location>
</feature>
<feature type="domain" description="EF-hand" evidence="8">
    <location>
        <begin position="857"/>
        <end position="892"/>
    </location>
</feature>
<dbReference type="Pfam" id="PF00924">
    <property type="entry name" value="MS_channel_2nd"/>
    <property type="match status" value="1"/>
</dbReference>
<organism evidence="9 10">
    <name type="scientific">Chlorella sorokiniana</name>
    <name type="common">Freshwater green alga</name>
    <dbReference type="NCBI Taxonomy" id="3076"/>
    <lineage>
        <taxon>Eukaryota</taxon>
        <taxon>Viridiplantae</taxon>
        <taxon>Chlorophyta</taxon>
        <taxon>core chlorophytes</taxon>
        <taxon>Trebouxiophyceae</taxon>
        <taxon>Chlorellales</taxon>
        <taxon>Chlorellaceae</taxon>
        <taxon>Chlorella clade</taxon>
        <taxon>Chlorella</taxon>
    </lineage>
</organism>
<feature type="coiled-coil region" evidence="5">
    <location>
        <begin position="181"/>
        <end position="217"/>
    </location>
</feature>
<dbReference type="Pfam" id="PF25886">
    <property type="entry name" value="Msy1"/>
    <property type="match status" value="1"/>
</dbReference>
<keyword evidence="4 7" id="KW-0472">Membrane</keyword>
<dbReference type="PROSITE" id="PS00018">
    <property type="entry name" value="EF_HAND_1"/>
    <property type="match status" value="1"/>
</dbReference>
<dbReference type="PROSITE" id="PS50222">
    <property type="entry name" value="EF_HAND_2"/>
    <property type="match status" value="1"/>
</dbReference>
<dbReference type="Proteomes" id="UP000239899">
    <property type="component" value="Unassembled WGS sequence"/>
</dbReference>
<evidence type="ECO:0000256" key="3">
    <source>
        <dbReference type="ARBA" id="ARBA00022989"/>
    </source>
</evidence>
<feature type="transmembrane region" description="Helical" evidence="7">
    <location>
        <begin position="408"/>
        <end position="428"/>
    </location>
</feature>
<protein>
    <submittedName>
        <fullName evidence="9">Mechanosensitive ion channel 10</fullName>
    </submittedName>
</protein>
<evidence type="ECO:0000256" key="1">
    <source>
        <dbReference type="ARBA" id="ARBA00004370"/>
    </source>
</evidence>
<dbReference type="OrthoDB" id="544685at2759"/>
<evidence type="ECO:0000256" key="2">
    <source>
        <dbReference type="ARBA" id="ARBA00022692"/>
    </source>
</evidence>
<feature type="transmembrane region" description="Helical" evidence="7">
    <location>
        <begin position="292"/>
        <end position="314"/>
    </location>
</feature>
<feature type="compositionally biased region" description="Gly residues" evidence="6">
    <location>
        <begin position="737"/>
        <end position="746"/>
    </location>
</feature>
<keyword evidence="2 7" id="KW-0812">Transmembrane</keyword>
<dbReference type="AlphaFoldDB" id="A0A2P6TJX5"/>
<proteinExistence type="predicted"/>
<dbReference type="InterPro" id="IPR006685">
    <property type="entry name" value="MscS_channel_2nd"/>
</dbReference>
<feature type="region of interest" description="Disordered" evidence="6">
    <location>
        <begin position="25"/>
        <end position="45"/>
    </location>
</feature>
<dbReference type="InterPro" id="IPR058650">
    <property type="entry name" value="Msy1/2-like"/>
</dbReference>
<reference evidence="9 10" key="1">
    <citation type="journal article" date="2018" name="Plant J.">
        <title>Genome sequences of Chlorella sorokiniana UTEX 1602 and Micractinium conductrix SAG 241.80: implications to maltose excretion by a green alga.</title>
        <authorList>
            <person name="Arriola M.B."/>
            <person name="Velmurugan N."/>
            <person name="Zhang Y."/>
            <person name="Plunkett M.H."/>
            <person name="Hondzo H."/>
            <person name="Barney B.M."/>
        </authorList>
    </citation>
    <scope>NUCLEOTIDE SEQUENCE [LARGE SCALE GENOMIC DNA]</scope>
    <source>
        <strain evidence="10">UTEX 1602</strain>
    </source>
</reference>
<evidence type="ECO:0000313" key="9">
    <source>
        <dbReference type="EMBL" id="PRW44384.1"/>
    </source>
</evidence>
<evidence type="ECO:0000259" key="8">
    <source>
        <dbReference type="PROSITE" id="PS50222"/>
    </source>
</evidence>
<comment type="subcellular location">
    <subcellularLocation>
        <location evidence="1">Membrane</location>
    </subcellularLocation>
</comment>
<dbReference type="InterPro" id="IPR010920">
    <property type="entry name" value="LSM_dom_sf"/>
</dbReference>
<dbReference type="Gene3D" id="3.30.40.10">
    <property type="entry name" value="Zinc/RING finger domain, C3HC4 (zinc finger)"/>
    <property type="match status" value="1"/>
</dbReference>
<dbReference type="InterPro" id="IPR023408">
    <property type="entry name" value="MscS_beta-dom_sf"/>
</dbReference>
<dbReference type="STRING" id="3076.A0A2P6TJX5"/>
<keyword evidence="3 7" id="KW-1133">Transmembrane helix</keyword>
<evidence type="ECO:0000313" key="10">
    <source>
        <dbReference type="Proteomes" id="UP000239899"/>
    </source>
</evidence>
<dbReference type="EMBL" id="LHPG02000013">
    <property type="protein sequence ID" value="PRW44384.1"/>
    <property type="molecule type" value="Genomic_DNA"/>
</dbReference>
<comment type="caution">
    <text evidence="9">The sequence shown here is derived from an EMBL/GenBank/DDBJ whole genome shotgun (WGS) entry which is preliminary data.</text>
</comment>
<feature type="transmembrane region" description="Helical" evidence="7">
    <location>
        <begin position="326"/>
        <end position="343"/>
    </location>
</feature>